<proteinExistence type="predicted"/>
<dbReference type="AlphaFoldDB" id="A0A4C1TTB5"/>
<protein>
    <submittedName>
        <fullName evidence="1">Uncharacterized protein</fullName>
    </submittedName>
</protein>
<comment type="caution">
    <text evidence="1">The sequence shown here is derived from an EMBL/GenBank/DDBJ whole genome shotgun (WGS) entry which is preliminary data.</text>
</comment>
<accession>A0A4C1TTB5</accession>
<reference evidence="1 2" key="1">
    <citation type="journal article" date="2019" name="Commun. Biol.">
        <title>The bagworm genome reveals a unique fibroin gene that provides high tensile strength.</title>
        <authorList>
            <person name="Kono N."/>
            <person name="Nakamura H."/>
            <person name="Ohtoshi R."/>
            <person name="Tomita M."/>
            <person name="Numata K."/>
            <person name="Arakawa K."/>
        </authorList>
    </citation>
    <scope>NUCLEOTIDE SEQUENCE [LARGE SCALE GENOMIC DNA]</scope>
</reference>
<dbReference type="EMBL" id="BGZK01000086">
    <property type="protein sequence ID" value="GBP17262.1"/>
    <property type="molecule type" value="Genomic_DNA"/>
</dbReference>
<sequence>MQVSRLIGEVVVTERSRVLLSDHVVADFNPGLSNQIQTTFFKFGREHRPPTIKLIKPVMYSGFNGTPFVKVEIFGTRAVTVYDARRKWWVRLTRVYQPGVQGRRATDAPITQRRRPVFPSHPIRPDNIRDKRMLRVRGQPHEPWRPARAHVSGLPTSALVRCTIHHDRVAYALSAQLSKTIPTSAVHTKISVSASRVPFSEGPVRGRILRTSLPAPFTVDRQPTSHL</sequence>
<organism evidence="1 2">
    <name type="scientific">Eumeta variegata</name>
    <name type="common">Bagworm moth</name>
    <name type="synonym">Eumeta japonica</name>
    <dbReference type="NCBI Taxonomy" id="151549"/>
    <lineage>
        <taxon>Eukaryota</taxon>
        <taxon>Metazoa</taxon>
        <taxon>Ecdysozoa</taxon>
        <taxon>Arthropoda</taxon>
        <taxon>Hexapoda</taxon>
        <taxon>Insecta</taxon>
        <taxon>Pterygota</taxon>
        <taxon>Neoptera</taxon>
        <taxon>Endopterygota</taxon>
        <taxon>Lepidoptera</taxon>
        <taxon>Glossata</taxon>
        <taxon>Ditrysia</taxon>
        <taxon>Tineoidea</taxon>
        <taxon>Psychidae</taxon>
        <taxon>Oiketicinae</taxon>
        <taxon>Eumeta</taxon>
    </lineage>
</organism>
<gene>
    <name evidence="1" type="ORF">EVAR_17754_1</name>
</gene>
<keyword evidence="2" id="KW-1185">Reference proteome</keyword>
<evidence type="ECO:0000313" key="2">
    <source>
        <dbReference type="Proteomes" id="UP000299102"/>
    </source>
</evidence>
<evidence type="ECO:0000313" key="1">
    <source>
        <dbReference type="EMBL" id="GBP17262.1"/>
    </source>
</evidence>
<name>A0A4C1TTB5_EUMVA</name>
<dbReference type="Proteomes" id="UP000299102">
    <property type="component" value="Unassembled WGS sequence"/>
</dbReference>